<proteinExistence type="inferred from homology"/>
<dbReference type="Proteomes" id="UP000013827">
    <property type="component" value="Unassembled WGS sequence"/>
</dbReference>
<dbReference type="PANTHER" id="PTHR10794:SF93">
    <property type="entry name" value="SERINE AMINOPEPTIDASE S33 DOMAIN-CONTAINING PROTEIN"/>
    <property type="match status" value="1"/>
</dbReference>
<dbReference type="PaxDb" id="2903-EOD28231"/>
<protein>
    <recommendedName>
        <fullName evidence="6">Serine aminopeptidase S33 domain-containing protein</fullName>
    </recommendedName>
</protein>
<dbReference type="SUPFAM" id="SSF53474">
    <property type="entry name" value="alpha/beta-Hydrolases"/>
    <property type="match status" value="1"/>
</dbReference>
<feature type="chain" id="PRO_5044252156" description="Serine aminopeptidase S33 domain-containing protein" evidence="3">
    <location>
        <begin position="19"/>
        <end position="482"/>
    </location>
</feature>
<comment type="similarity">
    <text evidence="1">Belongs to the AB hydrolase superfamily. AB hydrolase 4 family.</text>
</comment>
<evidence type="ECO:0000256" key="1">
    <source>
        <dbReference type="ARBA" id="ARBA00010884"/>
    </source>
</evidence>
<dbReference type="PANTHER" id="PTHR10794">
    <property type="entry name" value="ABHYDROLASE DOMAIN-CONTAINING PROTEIN"/>
    <property type="match status" value="1"/>
</dbReference>
<name>A0A0D3JXJ6_EMIH1</name>
<keyword evidence="3" id="KW-0732">Signal</keyword>
<evidence type="ECO:0000256" key="3">
    <source>
        <dbReference type="SAM" id="SignalP"/>
    </source>
</evidence>
<evidence type="ECO:0000313" key="5">
    <source>
        <dbReference type="Proteomes" id="UP000013827"/>
    </source>
</evidence>
<dbReference type="GO" id="GO:0047372">
    <property type="term" value="F:monoacylglycerol lipase activity"/>
    <property type="evidence" value="ECO:0007669"/>
    <property type="project" value="TreeGrafter"/>
</dbReference>
<organism evidence="4 5">
    <name type="scientific">Emiliania huxleyi (strain CCMP1516)</name>
    <dbReference type="NCBI Taxonomy" id="280463"/>
    <lineage>
        <taxon>Eukaryota</taxon>
        <taxon>Haptista</taxon>
        <taxon>Haptophyta</taxon>
        <taxon>Prymnesiophyceae</taxon>
        <taxon>Isochrysidales</taxon>
        <taxon>Noelaerhabdaceae</taxon>
        <taxon>Emiliania</taxon>
    </lineage>
</organism>
<dbReference type="EnsemblProtists" id="EOD28231">
    <property type="protein sequence ID" value="EOD28231"/>
    <property type="gene ID" value="EMIHUDRAFT_235010"/>
</dbReference>
<feature type="region of interest" description="Disordered" evidence="2">
    <location>
        <begin position="459"/>
        <end position="482"/>
    </location>
</feature>
<dbReference type="InterPro" id="IPR029058">
    <property type="entry name" value="AB_hydrolase_fold"/>
</dbReference>
<reference evidence="5" key="1">
    <citation type="journal article" date="2013" name="Nature">
        <title>Pan genome of the phytoplankton Emiliania underpins its global distribution.</title>
        <authorList>
            <person name="Read B.A."/>
            <person name="Kegel J."/>
            <person name="Klute M.J."/>
            <person name="Kuo A."/>
            <person name="Lefebvre S.C."/>
            <person name="Maumus F."/>
            <person name="Mayer C."/>
            <person name="Miller J."/>
            <person name="Monier A."/>
            <person name="Salamov A."/>
            <person name="Young J."/>
            <person name="Aguilar M."/>
            <person name="Claverie J.M."/>
            <person name="Frickenhaus S."/>
            <person name="Gonzalez K."/>
            <person name="Herman E.K."/>
            <person name="Lin Y.C."/>
            <person name="Napier J."/>
            <person name="Ogata H."/>
            <person name="Sarno A.F."/>
            <person name="Shmutz J."/>
            <person name="Schroeder D."/>
            <person name="de Vargas C."/>
            <person name="Verret F."/>
            <person name="von Dassow P."/>
            <person name="Valentin K."/>
            <person name="Van de Peer Y."/>
            <person name="Wheeler G."/>
            <person name="Dacks J.B."/>
            <person name="Delwiche C.F."/>
            <person name="Dyhrman S.T."/>
            <person name="Glockner G."/>
            <person name="John U."/>
            <person name="Richards T."/>
            <person name="Worden A.Z."/>
            <person name="Zhang X."/>
            <person name="Grigoriev I.V."/>
            <person name="Allen A.E."/>
            <person name="Bidle K."/>
            <person name="Borodovsky M."/>
            <person name="Bowler C."/>
            <person name="Brownlee C."/>
            <person name="Cock J.M."/>
            <person name="Elias M."/>
            <person name="Gladyshev V.N."/>
            <person name="Groth M."/>
            <person name="Guda C."/>
            <person name="Hadaegh A."/>
            <person name="Iglesias-Rodriguez M.D."/>
            <person name="Jenkins J."/>
            <person name="Jones B.M."/>
            <person name="Lawson T."/>
            <person name="Leese F."/>
            <person name="Lindquist E."/>
            <person name="Lobanov A."/>
            <person name="Lomsadze A."/>
            <person name="Malik S.B."/>
            <person name="Marsh M.E."/>
            <person name="Mackinder L."/>
            <person name="Mock T."/>
            <person name="Mueller-Roeber B."/>
            <person name="Pagarete A."/>
            <person name="Parker M."/>
            <person name="Probert I."/>
            <person name="Quesneville H."/>
            <person name="Raines C."/>
            <person name="Rensing S.A."/>
            <person name="Riano-Pachon D.M."/>
            <person name="Richier S."/>
            <person name="Rokitta S."/>
            <person name="Shiraiwa Y."/>
            <person name="Soanes D.M."/>
            <person name="van der Giezen M."/>
            <person name="Wahlund T.M."/>
            <person name="Williams B."/>
            <person name="Wilson W."/>
            <person name="Wolfe G."/>
            <person name="Wurch L.L."/>
        </authorList>
    </citation>
    <scope>NUCLEOTIDE SEQUENCE</scope>
</reference>
<dbReference type="InterPro" id="IPR050960">
    <property type="entry name" value="AB_hydrolase_4_sf"/>
</dbReference>
<dbReference type="Gene3D" id="3.40.50.1820">
    <property type="entry name" value="alpha/beta hydrolase"/>
    <property type="match status" value="1"/>
</dbReference>
<keyword evidence="5" id="KW-1185">Reference proteome</keyword>
<evidence type="ECO:0000313" key="4">
    <source>
        <dbReference type="EnsemblProtists" id="EOD28231"/>
    </source>
</evidence>
<evidence type="ECO:0008006" key="6">
    <source>
        <dbReference type="Google" id="ProtNLM"/>
    </source>
</evidence>
<reference evidence="4" key="2">
    <citation type="submission" date="2024-10" db="UniProtKB">
        <authorList>
            <consortium name="EnsemblProtists"/>
        </authorList>
    </citation>
    <scope>IDENTIFICATION</scope>
</reference>
<dbReference type="RefSeq" id="XP_005780660.1">
    <property type="nucleotide sequence ID" value="XM_005780603.1"/>
</dbReference>
<dbReference type="KEGG" id="ehx:EMIHUDRAFT_235010"/>
<dbReference type="HOGENOM" id="CLU_566775_0_0_1"/>
<feature type="signal peptide" evidence="3">
    <location>
        <begin position="1"/>
        <end position="18"/>
    </location>
</feature>
<sequence length="482" mass="51463">MLLLALSHALTIPTTLRAHRGNNRIERVRAYWRKDDASPLARRLDKIIAAAPALERPTYQPTPWARSAKANFVLATLRSRLAALRRNVEPPLTGRTTAVPSEPDLGVEWTKDEVGVTLPPEAPTTLLQSDLGWHLGRTFSAALRRQAPIVIFLHTITGTAAQTRWLMAGGVARGRTAGHVHDASRNTVPQRRDVSDVQLQLEAVRRAHPRASFLGMVGVSAGSGLLISYLGAAGSATPVGAACAICPAWDVGSAFGAMSEALPAAERGVRPRAASLHAPGRGQAQPAAERAMLAQIRSRFVRRNERLLRAYDSAAVDACLAAQSLSDLLAAHAPFAMRRRGATGDEYFAAHDPMAVRRNVSVPVLVLNAEDDFVCPASLARPDARGREWPVGPCDVRDASTTQPVGALLLITKSGSHVAFNEGPLGRKSFHTRVSLDFLDAARELAAAEAANSEAGTAELRGVVGEPGREARPPSIRKVGVV</sequence>
<dbReference type="GO" id="GO:0034338">
    <property type="term" value="F:short-chain carboxylesterase activity"/>
    <property type="evidence" value="ECO:0007669"/>
    <property type="project" value="TreeGrafter"/>
</dbReference>
<accession>A0A0D3JXJ6</accession>
<dbReference type="eggNOG" id="KOG1838">
    <property type="taxonomic scope" value="Eukaryota"/>
</dbReference>
<dbReference type="GeneID" id="17273776"/>
<evidence type="ECO:0000256" key="2">
    <source>
        <dbReference type="SAM" id="MobiDB-lite"/>
    </source>
</evidence>
<dbReference type="AlphaFoldDB" id="A0A0D3JXJ6"/>